<dbReference type="GO" id="GO:0046696">
    <property type="term" value="C:lipopolysaccharide receptor complex"/>
    <property type="evidence" value="ECO:0007669"/>
    <property type="project" value="TreeGrafter"/>
</dbReference>
<dbReference type="InterPro" id="IPR000157">
    <property type="entry name" value="TIR_dom"/>
</dbReference>
<comment type="subcellular location">
    <subcellularLocation>
        <location evidence="1">Cell membrane</location>
        <topology evidence="1">Single-pass membrane protein</topology>
    </subcellularLocation>
    <subcellularLocation>
        <location evidence="2">Membrane</location>
        <topology evidence="2">Single-pass type I membrane protein</topology>
    </subcellularLocation>
</comment>
<evidence type="ECO:0000256" key="10">
    <source>
        <dbReference type="ARBA" id="ARBA00023136"/>
    </source>
</evidence>
<evidence type="ECO:0000256" key="6">
    <source>
        <dbReference type="ARBA" id="ARBA00022692"/>
    </source>
</evidence>
<dbReference type="PROSITE" id="PS50104">
    <property type="entry name" value="TIR"/>
    <property type="match status" value="1"/>
</dbReference>
<sequence>RITASIPSQQLSLQHTIEKLTITDNVHSNLEKGVPPIQHHYTISPIQLCLHERDFEVGKSTTSNIIDEDIMGSRKVIMEVLRHFINSAWCRFEFDVAQSWLVLKGNPIITIIIIILGDVEKRTKKMFELHKYLKRNTYLKWRDNPISSMRFWSHHRKAVISKTR</sequence>
<dbReference type="PANTHER" id="PTHR24365">
    <property type="entry name" value="TOLL-LIKE RECEPTOR"/>
    <property type="match status" value="1"/>
</dbReference>
<dbReference type="SUPFAM" id="SSF52200">
    <property type="entry name" value="Toll/Interleukin receptor TIR domain"/>
    <property type="match status" value="1"/>
</dbReference>
<evidence type="ECO:0000256" key="2">
    <source>
        <dbReference type="ARBA" id="ARBA00004479"/>
    </source>
</evidence>
<evidence type="ECO:0000259" key="13">
    <source>
        <dbReference type="PROSITE" id="PS50104"/>
    </source>
</evidence>
<dbReference type="GO" id="GO:0005886">
    <property type="term" value="C:plasma membrane"/>
    <property type="evidence" value="ECO:0007669"/>
    <property type="project" value="UniProtKB-SubCell"/>
</dbReference>
<dbReference type="GO" id="GO:0001875">
    <property type="term" value="F:lipopolysaccharide immune receptor activity"/>
    <property type="evidence" value="ECO:0007669"/>
    <property type="project" value="TreeGrafter"/>
</dbReference>
<dbReference type="GO" id="GO:0001530">
    <property type="term" value="F:lipopolysaccharide binding"/>
    <property type="evidence" value="ECO:0007669"/>
    <property type="project" value="TreeGrafter"/>
</dbReference>
<keyword evidence="12" id="KW-0395">Inflammatory response</keyword>
<dbReference type="GO" id="GO:0045087">
    <property type="term" value="P:innate immune response"/>
    <property type="evidence" value="ECO:0007669"/>
    <property type="project" value="UniProtKB-KW"/>
</dbReference>
<comment type="similarity">
    <text evidence="3">Belongs to the Toll-like receptor family.</text>
</comment>
<dbReference type="SMART" id="SM00255">
    <property type="entry name" value="TIR"/>
    <property type="match status" value="1"/>
</dbReference>
<evidence type="ECO:0000256" key="9">
    <source>
        <dbReference type="ARBA" id="ARBA00022989"/>
    </source>
</evidence>
<name>A0A060YHB0_ONCMY</name>
<evidence type="ECO:0000313" key="14">
    <source>
        <dbReference type="EMBL" id="CDQ90927.1"/>
    </source>
</evidence>
<evidence type="ECO:0000256" key="12">
    <source>
        <dbReference type="ARBA" id="ARBA00023198"/>
    </source>
</evidence>
<evidence type="ECO:0000256" key="5">
    <source>
        <dbReference type="ARBA" id="ARBA00022588"/>
    </source>
</evidence>
<evidence type="ECO:0000256" key="1">
    <source>
        <dbReference type="ARBA" id="ARBA00004162"/>
    </source>
</evidence>
<evidence type="ECO:0000256" key="3">
    <source>
        <dbReference type="ARBA" id="ARBA00009634"/>
    </source>
</evidence>
<evidence type="ECO:0000256" key="4">
    <source>
        <dbReference type="ARBA" id="ARBA00022475"/>
    </source>
</evidence>
<dbReference type="PANTHER" id="PTHR24365:SF521">
    <property type="entry name" value="TOLL-LIKE RECEPTOR 4"/>
    <property type="match status" value="1"/>
</dbReference>
<dbReference type="Pfam" id="PF01582">
    <property type="entry name" value="TIR"/>
    <property type="match status" value="1"/>
</dbReference>
<accession>A0A060YHB0</accession>
<dbReference type="GO" id="GO:0034142">
    <property type="term" value="P:toll-like receptor 4 signaling pathway"/>
    <property type="evidence" value="ECO:0007669"/>
    <property type="project" value="TreeGrafter"/>
</dbReference>
<dbReference type="GO" id="GO:0050829">
    <property type="term" value="P:defense response to Gram-negative bacterium"/>
    <property type="evidence" value="ECO:0007669"/>
    <property type="project" value="TreeGrafter"/>
</dbReference>
<evidence type="ECO:0000256" key="7">
    <source>
        <dbReference type="ARBA" id="ARBA00022729"/>
    </source>
</evidence>
<dbReference type="PaxDb" id="8022-A0A060YHB0"/>
<dbReference type="GO" id="GO:0002755">
    <property type="term" value="P:MyD88-dependent toll-like receptor signaling pathway"/>
    <property type="evidence" value="ECO:0007669"/>
    <property type="project" value="TreeGrafter"/>
</dbReference>
<keyword evidence="6" id="KW-0812">Transmembrane</keyword>
<dbReference type="AlphaFoldDB" id="A0A060YHB0"/>
<dbReference type="Gene3D" id="3.40.50.10140">
    <property type="entry name" value="Toll/interleukin-1 receptor homology (TIR) domain"/>
    <property type="match status" value="1"/>
</dbReference>
<evidence type="ECO:0000256" key="11">
    <source>
        <dbReference type="ARBA" id="ARBA00023170"/>
    </source>
</evidence>
<keyword evidence="11" id="KW-0675">Receptor</keyword>
<proteinExistence type="inferred from homology"/>
<feature type="non-terminal residue" evidence="14">
    <location>
        <position position="1"/>
    </location>
</feature>
<keyword evidence="7" id="KW-0732">Signal</keyword>
<dbReference type="STRING" id="8022.A0A060YHB0"/>
<dbReference type="EMBL" id="FR911137">
    <property type="protein sequence ID" value="CDQ90927.1"/>
    <property type="molecule type" value="Genomic_DNA"/>
</dbReference>
<reference evidence="14" key="1">
    <citation type="journal article" date="2014" name="Nat. Commun.">
        <title>The rainbow trout genome provides novel insights into evolution after whole-genome duplication in vertebrates.</title>
        <authorList>
            <person name="Berthelot C."/>
            <person name="Brunet F."/>
            <person name="Chalopin D."/>
            <person name="Juanchich A."/>
            <person name="Bernard M."/>
            <person name="Noel B."/>
            <person name="Bento P."/>
            <person name="Da Silva C."/>
            <person name="Labadie K."/>
            <person name="Alberti A."/>
            <person name="Aury J.M."/>
            <person name="Louis A."/>
            <person name="Dehais P."/>
            <person name="Bardou P."/>
            <person name="Montfort J."/>
            <person name="Klopp C."/>
            <person name="Cabau C."/>
            <person name="Gaspin C."/>
            <person name="Thorgaard G.H."/>
            <person name="Boussaha M."/>
            <person name="Quillet E."/>
            <person name="Guyomard R."/>
            <person name="Galiana D."/>
            <person name="Bobe J."/>
            <person name="Volff J.N."/>
            <person name="Genet C."/>
            <person name="Wincker P."/>
            <person name="Jaillon O."/>
            <person name="Roest Crollius H."/>
            <person name="Guiguen Y."/>
        </authorList>
    </citation>
    <scope>NUCLEOTIDE SEQUENCE [LARGE SCALE GENOMIC DNA]</scope>
</reference>
<dbReference type="Proteomes" id="UP000193380">
    <property type="component" value="Unassembled WGS sequence"/>
</dbReference>
<keyword evidence="5" id="KW-0399">Innate immunity</keyword>
<keyword evidence="4" id="KW-1003">Cell membrane</keyword>
<keyword evidence="9" id="KW-1133">Transmembrane helix</keyword>
<protein>
    <recommendedName>
        <fullName evidence="13">TIR domain-containing protein</fullName>
    </recommendedName>
</protein>
<evidence type="ECO:0000256" key="8">
    <source>
        <dbReference type="ARBA" id="ARBA00022859"/>
    </source>
</evidence>
<dbReference type="GO" id="GO:0006954">
    <property type="term" value="P:inflammatory response"/>
    <property type="evidence" value="ECO:0007669"/>
    <property type="project" value="UniProtKB-KW"/>
</dbReference>
<dbReference type="InterPro" id="IPR035897">
    <property type="entry name" value="Toll_tir_struct_dom_sf"/>
</dbReference>
<dbReference type="GO" id="GO:0032497">
    <property type="term" value="P:detection of lipopolysaccharide"/>
    <property type="evidence" value="ECO:0007669"/>
    <property type="project" value="TreeGrafter"/>
</dbReference>
<organism evidence="14 15">
    <name type="scientific">Oncorhynchus mykiss</name>
    <name type="common">Rainbow trout</name>
    <name type="synonym">Salmo gairdneri</name>
    <dbReference type="NCBI Taxonomy" id="8022"/>
    <lineage>
        <taxon>Eukaryota</taxon>
        <taxon>Metazoa</taxon>
        <taxon>Chordata</taxon>
        <taxon>Craniata</taxon>
        <taxon>Vertebrata</taxon>
        <taxon>Euteleostomi</taxon>
        <taxon>Actinopterygii</taxon>
        <taxon>Neopterygii</taxon>
        <taxon>Teleostei</taxon>
        <taxon>Protacanthopterygii</taxon>
        <taxon>Salmoniformes</taxon>
        <taxon>Salmonidae</taxon>
        <taxon>Salmoninae</taxon>
        <taxon>Oncorhynchus</taxon>
    </lineage>
</organism>
<feature type="domain" description="TIR" evidence="13">
    <location>
        <begin position="1"/>
        <end position="159"/>
    </location>
</feature>
<keyword evidence="10" id="KW-0472">Membrane</keyword>
<evidence type="ECO:0000313" key="15">
    <source>
        <dbReference type="Proteomes" id="UP000193380"/>
    </source>
</evidence>
<gene>
    <name evidence="14" type="ORF">GSONMT00061987001</name>
</gene>
<reference evidence="14" key="2">
    <citation type="submission" date="2014-03" db="EMBL/GenBank/DDBJ databases">
        <authorList>
            <person name="Genoscope - CEA"/>
        </authorList>
    </citation>
    <scope>NUCLEOTIDE SEQUENCE</scope>
</reference>
<keyword evidence="8" id="KW-0391">Immunity</keyword>